<protein>
    <recommendedName>
        <fullName evidence="3">DUF2145 domain-containing protein</fullName>
    </recommendedName>
</protein>
<organism evidence="1 2">
    <name type="scientific">endosymbiont of Riftia pachyptila</name>
    <name type="common">vent Ph05</name>
    <dbReference type="NCBI Taxonomy" id="1048808"/>
    <lineage>
        <taxon>Bacteria</taxon>
        <taxon>Pseudomonadati</taxon>
        <taxon>Pseudomonadota</taxon>
        <taxon>Gammaproteobacteria</taxon>
        <taxon>sulfur-oxidizing symbionts</taxon>
    </lineage>
</organism>
<dbReference type="InterPro" id="IPR014547">
    <property type="entry name" value="UCP028477"/>
</dbReference>
<dbReference type="EMBL" id="AFOC01000042">
    <property type="protein sequence ID" value="EGV51307.1"/>
    <property type="molecule type" value="Genomic_DNA"/>
</dbReference>
<keyword evidence="2" id="KW-1185">Reference proteome</keyword>
<proteinExistence type="predicted"/>
<gene>
    <name evidence="1" type="ORF">Rifp1Sym_bo00260</name>
</gene>
<dbReference type="PATRIC" id="fig|1048808.3.peg.1706"/>
<comment type="caution">
    <text evidence="1">The sequence shown here is derived from an EMBL/GenBank/DDBJ whole genome shotgun (WGS) entry which is preliminary data.</text>
</comment>
<evidence type="ECO:0000313" key="1">
    <source>
        <dbReference type="EMBL" id="EGV51307.1"/>
    </source>
</evidence>
<evidence type="ECO:0008006" key="3">
    <source>
        <dbReference type="Google" id="ProtNLM"/>
    </source>
</evidence>
<dbReference type="Proteomes" id="UP000004491">
    <property type="component" value="Unassembled WGS sequence"/>
</dbReference>
<evidence type="ECO:0000313" key="2">
    <source>
        <dbReference type="Proteomes" id="UP000004491"/>
    </source>
</evidence>
<reference evidence="1" key="1">
    <citation type="journal article" date="2011" name="ISME J.">
        <title>The endosymbionts of the deep-sea tubeworms Riftia pachyptila and Tevnia jerichonana share an identical physiology as revealed by proteogenomic analyses.</title>
        <authorList>
            <person name="Gardebrecht A."/>
            <person name="Markert S."/>
            <person name="Felbeck H."/>
            <person name="Thuermer A."/>
            <person name="Albrecht D."/>
            <person name="Wollherr A."/>
            <person name="Kabisch J."/>
            <person name="Lehmann R."/>
            <person name="Daniel R."/>
            <person name="Liesegang H."/>
            <person name="Hecker M."/>
            <person name="Sievert S.M."/>
            <person name="Schweder T."/>
        </authorList>
    </citation>
    <scope>NUCLEOTIDE SEQUENCE [LARGE SCALE GENOMIC DNA]</scope>
</reference>
<accession>G2DDM1</accession>
<name>G2DDM1_9GAMM</name>
<sequence>MSEMRTLRVFLMLLLLSVSGLSIAGSGSGAEGAELRFDPVQTARLAKQVEYLAAERGARVIILGRVGRPADQLPEGVEFTHVAFAVYSQITTDEGVQLPGYVVYNLYQRADQPDVSDLVRDYPADFFVAVEQLKAGIIIPTPEMQRRLLQVIASESYSKLHNPAYSVSANPYNSQFQNCTEHTLDVLNAALYQTDDVAQIKANNRAYFKAQRLSVAPLKLMLGALLMPDLSLQDHQGPLQTATFSTIAAYMEKYGLADEVIRLGM</sequence>
<dbReference type="AlphaFoldDB" id="G2DDM1"/>
<dbReference type="Pfam" id="PF09916">
    <property type="entry name" value="DUF2145"/>
    <property type="match status" value="1"/>
</dbReference>